<sequence>MTPSDGQLIRPDGCPAGLMRCPFRGVSSARVPPFLLPKTANSFSSVVGWKRKEQCGERVHAEKLKYTCKFKQNGEQWKEKKTNKYLVNTLLRTDESRGRRDNTAYEEGEEIKLMAISPFFH</sequence>
<protein>
    <submittedName>
        <fullName evidence="1">(pine wood nematode) hypothetical protein</fullName>
    </submittedName>
</protein>
<accession>A0A7I8X5S7</accession>
<dbReference type="Proteomes" id="UP000582659">
    <property type="component" value="Unassembled WGS sequence"/>
</dbReference>
<name>A0A7I8X5S7_BURXY</name>
<dbReference type="EMBL" id="CAJFDI010000005">
    <property type="protein sequence ID" value="CAD5231529.1"/>
    <property type="molecule type" value="Genomic_DNA"/>
</dbReference>
<gene>
    <name evidence="1" type="ORF">BXYJ_LOCUS11625</name>
</gene>
<organism evidence="1 2">
    <name type="scientific">Bursaphelenchus xylophilus</name>
    <name type="common">Pinewood nematode worm</name>
    <name type="synonym">Aphelenchoides xylophilus</name>
    <dbReference type="NCBI Taxonomy" id="6326"/>
    <lineage>
        <taxon>Eukaryota</taxon>
        <taxon>Metazoa</taxon>
        <taxon>Ecdysozoa</taxon>
        <taxon>Nematoda</taxon>
        <taxon>Chromadorea</taxon>
        <taxon>Rhabditida</taxon>
        <taxon>Tylenchina</taxon>
        <taxon>Tylenchomorpha</taxon>
        <taxon>Aphelenchoidea</taxon>
        <taxon>Aphelenchoididae</taxon>
        <taxon>Bursaphelenchus</taxon>
    </lineage>
</organism>
<dbReference type="AlphaFoldDB" id="A0A7I8X5S7"/>
<evidence type="ECO:0000313" key="1">
    <source>
        <dbReference type="EMBL" id="CAD5231529.1"/>
    </source>
</evidence>
<dbReference type="Proteomes" id="UP000659654">
    <property type="component" value="Unassembled WGS sequence"/>
</dbReference>
<evidence type="ECO:0000313" key="2">
    <source>
        <dbReference type="Proteomes" id="UP000659654"/>
    </source>
</evidence>
<proteinExistence type="predicted"/>
<keyword evidence="2" id="KW-1185">Reference proteome</keyword>
<comment type="caution">
    <text evidence="1">The sequence shown here is derived from an EMBL/GenBank/DDBJ whole genome shotgun (WGS) entry which is preliminary data.</text>
</comment>
<reference evidence="1" key="1">
    <citation type="submission" date="2020-09" db="EMBL/GenBank/DDBJ databases">
        <authorList>
            <person name="Kikuchi T."/>
        </authorList>
    </citation>
    <scope>NUCLEOTIDE SEQUENCE</scope>
    <source>
        <strain evidence="1">Ka4C1</strain>
    </source>
</reference>
<dbReference type="EMBL" id="CAJFCV020000005">
    <property type="protein sequence ID" value="CAG9122783.1"/>
    <property type="molecule type" value="Genomic_DNA"/>
</dbReference>